<reference evidence="2 3" key="1">
    <citation type="submission" date="2018-05" db="EMBL/GenBank/DDBJ databases">
        <title>Paenibacillus flagellatus sp. nov., isolated from selenium mineral soil.</title>
        <authorList>
            <person name="Dai X."/>
        </authorList>
    </citation>
    <scope>NUCLEOTIDE SEQUENCE [LARGE SCALE GENOMIC DNA]</scope>
    <source>
        <strain evidence="2 3">DXL2</strain>
    </source>
</reference>
<organism evidence="2 3">
    <name type="scientific">Paenibacillus flagellatus</name>
    <dbReference type="NCBI Taxonomy" id="2211139"/>
    <lineage>
        <taxon>Bacteria</taxon>
        <taxon>Bacillati</taxon>
        <taxon>Bacillota</taxon>
        <taxon>Bacilli</taxon>
        <taxon>Bacillales</taxon>
        <taxon>Paenibacillaceae</taxon>
        <taxon>Paenibacillus</taxon>
    </lineage>
</organism>
<sequence>MFKKLLKDALHSALGSKRRHGHYSSSDYHKRQHVHYSSSDYHKQQYGHPPQYPNHGQHPNYHHNQHGHTYYRKKWKSHSS</sequence>
<proteinExistence type="predicted"/>
<accession>A0A2V5L3B5</accession>
<evidence type="ECO:0000313" key="3">
    <source>
        <dbReference type="Proteomes" id="UP000247476"/>
    </source>
</evidence>
<comment type="caution">
    <text evidence="2">The sequence shown here is derived from an EMBL/GenBank/DDBJ whole genome shotgun (WGS) entry which is preliminary data.</text>
</comment>
<dbReference type="Proteomes" id="UP000247476">
    <property type="component" value="Unassembled WGS sequence"/>
</dbReference>
<name>A0A2V5L3B5_9BACL</name>
<dbReference type="RefSeq" id="WP_110838335.1">
    <property type="nucleotide sequence ID" value="NZ_QJVJ01000001.1"/>
</dbReference>
<feature type="region of interest" description="Disordered" evidence="1">
    <location>
        <begin position="13"/>
        <end position="80"/>
    </location>
</feature>
<evidence type="ECO:0000313" key="2">
    <source>
        <dbReference type="EMBL" id="PYI57296.1"/>
    </source>
</evidence>
<dbReference type="AlphaFoldDB" id="A0A2V5L3B5"/>
<dbReference type="EMBL" id="QJVJ01000001">
    <property type="protein sequence ID" value="PYI57296.1"/>
    <property type="molecule type" value="Genomic_DNA"/>
</dbReference>
<protein>
    <submittedName>
        <fullName evidence="2">Uncharacterized protein</fullName>
    </submittedName>
</protein>
<gene>
    <name evidence="2" type="ORF">DLM86_02320</name>
</gene>
<keyword evidence="3" id="KW-1185">Reference proteome</keyword>
<evidence type="ECO:0000256" key="1">
    <source>
        <dbReference type="SAM" id="MobiDB-lite"/>
    </source>
</evidence>
<feature type="compositionally biased region" description="Basic residues" evidence="1">
    <location>
        <begin position="60"/>
        <end position="80"/>
    </location>
</feature>